<feature type="region of interest" description="Disordered" evidence="1">
    <location>
        <begin position="396"/>
        <end position="428"/>
    </location>
</feature>
<gene>
    <name evidence="4" type="ORF">ACFQE5_11830</name>
</gene>
<dbReference type="Proteomes" id="UP001596302">
    <property type="component" value="Unassembled WGS sequence"/>
</dbReference>
<keyword evidence="5" id="KW-1185">Reference proteome</keyword>
<feature type="domain" description="PucR C-terminal helix-turn-helix" evidence="2">
    <location>
        <begin position="332"/>
        <end position="389"/>
    </location>
</feature>
<dbReference type="PANTHER" id="PTHR33744:SF7">
    <property type="entry name" value="PUCR FAMILY TRANSCRIPTIONAL REGULATOR"/>
    <property type="match status" value="1"/>
</dbReference>
<accession>A0ABW1J352</accession>
<dbReference type="Pfam" id="PF25906">
    <property type="entry name" value="PucR-like_N"/>
    <property type="match status" value="1"/>
</dbReference>
<dbReference type="Gene3D" id="1.10.10.2840">
    <property type="entry name" value="PucR C-terminal helix-turn-helix domain"/>
    <property type="match status" value="1"/>
</dbReference>
<dbReference type="EMBL" id="JBHSQW010000025">
    <property type="protein sequence ID" value="MFC5994899.1"/>
    <property type="molecule type" value="Genomic_DNA"/>
</dbReference>
<dbReference type="InterPro" id="IPR058663">
    <property type="entry name" value="PucR-like_N"/>
</dbReference>
<dbReference type="InterPro" id="IPR042070">
    <property type="entry name" value="PucR_C-HTH_sf"/>
</dbReference>
<evidence type="ECO:0000313" key="5">
    <source>
        <dbReference type="Proteomes" id="UP001596302"/>
    </source>
</evidence>
<comment type="caution">
    <text evidence="4">The sequence shown here is derived from an EMBL/GenBank/DDBJ whole genome shotgun (WGS) entry which is preliminary data.</text>
</comment>
<sequence length="428" mass="46582">MSETDDGLDDLVPLIVDALPAILTEVRDILADQYPDYARFLTEEFDEVVVGAKAFATRLVSLARCGPATVPQFVSEVEEAVFEEIGRLHHRHDQDVTGLLAAYRTGASVTWRHVAAAALQRSIPAETFAALASAVFAAVEQLSSASLRGYVREQSNRAFVRDRQREELADLLLSNAPGGPDLSAVRATARKTDWAIPAEAAIVLVDPDNEVARSLLARLDDSCLLVRRPAQLLAIVPDASGPGRRAWLQTILSGAGAIVGMTVALRRLPASLQFAEISLRLRNAQLLHGDPVFVEDHLDAIIVHHDPDLLDALRRRYLAPLDALPEATGTRLAETLTSWLLHMGNRKAVANDLHVHPQTVRYRLSRLRELFGAGLDDPAVRAALLLALAWGPAATSAENRTDRADEPVSGPKPLLSRPFPFVGERESP</sequence>
<evidence type="ECO:0000256" key="1">
    <source>
        <dbReference type="SAM" id="MobiDB-lite"/>
    </source>
</evidence>
<name>A0ABW1J352_9PSEU</name>
<reference evidence="5" key="1">
    <citation type="journal article" date="2019" name="Int. J. Syst. Evol. Microbiol.">
        <title>The Global Catalogue of Microorganisms (GCM) 10K type strain sequencing project: providing services to taxonomists for standard genome sequencing and annotation.</title>
        <authorList>
            <consortium name="The Broad Institute Genomics Platform"/>
            <consortium name="The Broad Institute Genome Sequencing Center for Infectious Disease"/>
            <person name="Wu L."/>
            <person name="Ma J."/>
        </authorList>
    </citation>
    <scope>NUCLEOTIDE SEQUENCE [LARGE SCALE GENOMIC DNA]</scope>
    <source>
        <strain evidence="5">CCM 8391</strain>
    </source>
</reference>
<evidence type="ECO:0000259" key="2">
    <source>
        <dbReference type="Pfam" id="PF13556"/>
    </source>
</evidence>
<dbReference type="Pfam" id="PF13556">
    <property type="entry name" value="HTH_30"/>
    <property type="match status" value="1"/>
</dbReference>
<evidence type="ECO:0000313" key="4">
    <source>
        <dbReference type="EMBL" id="MFC5994899.1"/>
    </source>
</evidence>
<protein>
    <submittedName>
        <fullName evidence="4">PucR family transcriptional regulator</fullName>
    </submittedName>
</protein>
<feature type="domain" description="PucR-like N-terminal" evidence="3">
    <location>
        <begin position="18"/>
        <end position="173"/>
    </location>
</feature>
<dbReference type="InterPro" id="IPR025736">
    <property type="entry name" value="PucR_C-HTH_dom"/>
</dbReference>
<dbReference type="PANTHER" id="PTHR33744">
    <property type="entry name" value="CARBOHYDRATE DIACID REGULATOR"/>
    <property type="match status" value="1"/>
</dbReference>
<proteinExistence type="predicted"/>
<evidence type="ECO:0000259" key="3">
    <source>
        <dbReference type="Pfam" id="PF25906"/>
    </source>
</evidence>
<dbReference type="InterPro" id="IPR051448">
    <property type="entry name" value="CdaR-like_regulators"/>
</dbReference>
<organism evidence="4 5">
    <name type="scientific">Pseudonocardia hispaniensis</name>
    <dbReference type="NCBI Taxonomy" id="904933"/>
    <lineage>
        <taxon>Bacteria</taxon>
        <taxon>Bacillati</taxon>
        <taxon>Actinomycetota</taxon>
        <taxon>Actinomycetes</taxon>
        <taxon>Pseudonocardiales</taxon>
        <taxon>Pseudonocardiaceae</taxon>
        <taxon>Pseudonocardia</taxon>
    </lineage>
</organism>
<dbReference type="RefSeq" id="WP_379584915.1">
    <property type="nucleotide sequence ID" value="NZ_JBHSQW010000025.1"/>
</dbReference>